<proteinExistence type="predicted"/>
<reference evidence="1" key="2">
    <citation type="submission" date="2018-02" db="UniProtKB">
        <authorList>
            <consortium name="EnsemblMetazoa"/>
        </authorList>
    </citation>
    <scope>IDENTIFICATION</scope>
</reference>
<sequence>MQHEKHAAQKEHQISIREEQHHRWMDGWMDVMRKRTKDDWQARGRGLGSAMESVRPPRPLRHLKDE</sequence>
<organism evidence="1 2">
    <name type="scientific">Onchocerca volvulus</name>
    <dbReference type="NCBI Taxonomy" id="6282"/>
    <lineage>
        <taxon>Eukaryota</taxon>
        <taxon>Metazoa</taxon>
        <taxon>Ecdysozoa</taxon>
        <taxon>Nematoda</taxon>
        <taxon>Chromadorea</taxon>
        <taxon>Rhabditida</taxon>
        <taxon>Spirurina</taxon>
        <taxon>Spiruromorpha</taxon>
        <taxon>Filarioidea</taxon>
        <taxon>Onchocercidae</taxon>
        <taxon>Onchocerca</taxon>
    </lineage>
</organism>
<dbReference type="EMBL" id="CMVM020000703">
    <property type="status" value="NOT_ANNOTATED_CDS"/>
    <property type="molecule type" value="Genomic_DNA"/>
</dbReference>
<protein>
    <submittedName>
        <fullName evidence="1">Uncharacterized protein</fullName>
    </submittedName>
</protein>
<reference evidence="2" key="1">
    <citation type="submission" date="2013-10" db="EMBL/GenBank/DDBJ databases">
        <title>Genome sequencing of Onchocerca volvulus.</title>
        <authorList>
            <person name="Cotton J."/>
            <person name="Tsai J."/>
            <person name="Stanley E."/>
            <person name="Tracey A."/>
            <person name="Holroyd N."/>
            <person name="Lustigman S."/>
            <person name="Berriman M."/>
        </authorList>
    </citation>
    <scope>NUCLEOTIDE SEQUENCE</scope>
</reference>
<evidence type="ECO:0000313" key="1">
    <source>
        <dbReference type="EnsemblMetazoa" id="OVOC12778.1"/>
    </source>
</evidence>
<dbReference type="EnsemblMetazoa" id="OVOC12778.1">
    <property type="protein sequence ID" value="OVOC12778.1"/>
    <property type="gene ID" value="WBGene00249587"/>
</dbReference>
<evidence type="ECO:0000313" key="2">
    <source>
        <dbReference type="Proteomes" id="UP000024404"/>
    </source>
</evidence>
<dbReference type="Proteomes" id="UP000024404">
    <property type="component" value="Unassembled WGS sequence"/>
</dbReference>
<accession>A0A2K6VN76</accession>
<name>A0A2K6VN76_ONCVO</name>
<keyword evidence="2" id="KW-1185">Reference proteome</keyword>
<dbReference type="AlphaFoldDB" id="A0A2K6VN76"/>